<keyword evidence="3" id="KW-0645">Protease</keyword>
<dbReference type="GO" id="GO:0008233">
    <property type="term" value="F:peptidase activity"/>
    <property type="evidence" value="ECO:0007669"/>
    <property type="project" value="UniProtKB-KW"/>
</dbReference>
<evidence type="ECO:0000313" key="9">
    <source>
        <dbReference type="EMBL" id="RGC04514.1"/>
    </source>
</evidence>
<evidence type="ECO:0000256" key="2">
    <source>
        <dbReference type="ARBA" id="ARBA00022654"/>
    </source>
</evidence>
<dbReference type="GO" id="GO:0016020">
    <property type="term" value="C:membrane"/>
    <property type="evidence" value="ECO:0007669"/>
    <property type="project" value="InterPro"/>
</dbReference>
<evidence type="ECO:0000256" key="4">
    <source>
        <dbReference type="ARBA" id="ARBA00022692"/>
    </source>
</evidence>
<dbReference type="Pfam" id="PF04647">
    <property type="entry name" value="AgrB"/>
    <property type="match status" value="1"/>
</dbReference>
<dbReference type="InterPro" id="IPR006741">
    <property type="entry name" value="AgrB"/>
</dbReference>
<dbReference type="GO" id="GO:0009372">
    <property type="term" value="P:quorum sensing"/>
    <property type="evidence" value="ECO:0007669"/>
    <property type="project" value="UniProtKB-KW"/>
</dbReference>
<dbReference type="Proteomes" id="UP000261079">
    <property type="component" value="Unassembled WGS sequence"/>
</dbReference>
<reference evidence="9 10" key="1">
    <citation type="submission" date="2018-08" db="EMBL/GenBank/DDBJ databases">
        <title>A genome reference for cultivated species of the human gut microbiota.</title>
        <authorList>
            <person name="Zou Y."/>
            <person name="Xue W."/>
            <person name="Luo G."/>
        </authorList>
    </citation>
    <scope>NUCLEOTIDE SEQUENCE [LARGE SCALE GENOMIC DNA]</scope>
    <source>
        <strain evidence="9 10">AM42-11AC</strain>
    </source>
</reference>
<keyword evidence="2" id="KW-0673">Quorum sensing</keyword>
<evidence type="ECO:0000313" key="10">
    <source>
        <dbReference type="Proteomes" id="UP000261079"/>
    </source>
</evidence>
<evidence type="ECO:0008006" key="11">
    <source>
        <dbReference type="Google" id="ProtNLM"/>
    </source>
</evidence>
<keyword evidence="5" id="KW-0378">Hydrolase</keyword>
<evidence type="ECO:0000256" key="7">
    <source>
        <dbReference type="ARBA" id="ARBA00023136"/>
    </source>
</evidence>
<evidence type="ECO:0000256" key="5">
    <source>
        <dbReference type="ARBA" id="ARBA00022801"/>
    </source>
</evidence>
<feature type="transmembrane region" description="Helical" evidence="8">
    <location>
        <begin position="107"/>
        <end position="126"/>
    </location>
</feature>
<dbReference type="EMBL" id="QVEZ01000008">
    <property type="protein sequence ID" value="RGC04514.1"/>
    <property type="molecule type" value="Genomic_DNA"/>
</dbReference>
<evidence type="ECO:0000256" key="8">
    <source>
        <dbReference type="SAM" id="Phobius"/>
    </source>
</evidence>
<gene>
    <name evidence="9" type="ORF">DW905_10910</name>
</gene>
<sequence length="211" mass="23879">MRITVMHNFSMLLTQKCLSMGLIDKSYSEWLSYSIEKRATTLLTWFVLCLVGFFGFGWKLTLSFSIFFLLIRKYTNGYHAATYSQCLFLSILMEIIIFTFVSSIFHFKWALSLILAVSSILIWCIAPVNTASIHWSECELKIVKTAVRWLLFILNALAILLIKLQIAPSILQGLSAALAADAITLFISSCQKLKGGRTNENSSQGIRQKEN</sequence>
<feature type="transmembrane region" description="Helical" evidence="8">
    <location>
        <begin position="146"/>
        <end position="164"/>
    </location>
</feature>
<keyword evidence="4 8" id="KW-0812">Transmembrane</keyword>
<protein>
    <recommendedName>
        <fullName evidence="11">Accessory gene regulator B</fullName>
    </recommendedName>
</protein>
<dbReference type="GO" id="GO:0006508">
    <property type="term" value="P:proteolysis"/>
    <property type="evidence" value="ECO:0007669"/>
    <property type="project" value="UniProtKB-KW"/>
</dbReference>
<feature type="transmembrane region" description="Helical" evidence="8">
    <location>
        <begin position="44"/>
        <end position="71"/>
    </location>
</feature>
<dbReference type="AlphaFoldDB" id="A0A3E2V1S0"/>
<evidence type="ECO:0000256" key="6">
    <source>
        <dbReference type="ARBA" id="ARBA00022989"/>
    </source>
</evidence>
<keyword evidence="1" id="KW-1003">Cell membrane</keyword>
<comment type="caution">
    <text evidence="9">The sequence shown here is derived from an EMBL/GenBank/DDBJ whole genome shotgun (WGS) entry which is preliminary data.</text>
</comment>
<keyword evidence="6 8" id="KW-1133">Transmembrane helix</keyword>
<organism evidence="9 10">
    <name type="scientific">Faecalibacterium prausnitzii</name>
    <dbReference type="NCBI Taxonomy" id="853"/>
    <lineage>
        <taxon>Bacteria</taxon>
        <taxon>Bacillati</taxon>
        <taxon>Bacillota</taxon>
        <taxon>Clostridia</taxon>
        <taxon>Eubacteriales</taxon>
        <taxon>Oscillospiraceae</taxon>
        <taxon>Faecalibacterium</taxon>
    </lineage>
</organism>
<evidence type="ECO:0000256" key="3">
    <source>
        <dbReference type="ARBA" id="ARBA00022670"/>
    </source>
</evidence>
<keyword evidence="7 8" id="KW-0472">Membrane</keyword>
<feature type="transmembrane region" description="Helical" evidence="8">
    <location>
        <begin position="83"/>
        <end position="101"/>
    </location>
</feature>
<name>A0A3E2V1S0_9FIRM</name>
<evidence type="ECO:0000256" key="1">
    <source>
        <dbReference type="ARBA" id="ARBA00022475"/>
    </source>
</evidence>
<proteinExistence type="predicted"/>
<accession>A0A3E2V1S0</accession>